<feature type="transmembrane region" description="Helical" evidence="7">
    <location>
        <begin position="423"/>
        <end position="443"/>
    </location>
</feature>
<evidence type="ECO:0000256" key="1">
    <source>
        <dbReference type="ARBA" id="ARBA00004651"/>
    </source>
</evidence>
<evidence type="ECO:0000313" key="10">
    <source>
        <dbReference type="Proteomes" id="UP000664601"/>
    </source>
</evidence>
<feature type="transmembrane region" description="Helical" evidence="7">
    <location>
        <begin position="783"/>
        <end position="810"/>
    </location>
</feature>
<protein>
    <submittedName>
        <fullName evidence="9">ABC transporter permease</fullName>
    </submittedName>
</protein>
<sequence length="821" mass="91462">MIKNDNRAVIRDLVKGQTKANKGRNRLLLTATILVAFILTAVTSIGVNYYQSVQKREIARSGAQYHGSVNGPTKTQITTLKNDEKIQAVGLLSTSGTVLSSEYETSDVKLLWGDTTYWQQQKSPAIIAMEGAYPKEKNELLLSKKAITKLGLPDDLIGKEIPLTIAQYSGEEEVLLFKITGIYQDYTNKAEAFVSAPYYQEFGMPQEDLGSTRALITLTTPFYFEKDLENLENKLQLRNRQWVSVDTERAAILLRSLLALLLIGLVIVICSFLVIHNVLYISIRNDIHYYGLLKTIGTTEKQIKSLINRQVIRLSTVGILIGLLLGALVSVALVPKVIEFMSYQTYEMTSTNLPLVFVLAAGFTFATVYFSSITAANEAAKISPVEATRYTGVTFRKKFLNKKDGSKPYLMAWRNVFRSRKQALLVLLSLFLGMTAFITVSSYNQNNDGKRILTALNVNDMTLTNKTTTELPGEQVFTDELLNDLTAIQGVKAIHPVSATTISVDPQKNLALQSYVDEALDVFWAATPEAGQELMTESPENFLGVLKGIDEASFKKAKAAGKLKIAVEDFLSGEAAIANSLYMLEEKFERIHQLTYELAQNEQQVTIGEVTSTTVLPSSPLSGFYPTIYVSQQYFNELVGESPYIDAVTIDYQTSYHQQTEQQLRKLLADHDLIDIESKLAVYQDMARSESQIKGMGLVLVAILIALAVINFINTITTSIFTRSKEFALLESIGMTTGQQKKMVVMEGVYYWLISSLLVLSLGFPIAFAVFHNTNDYHMNFLMPWKASLVICLLALVLCVACPIAAYTFISRKSIVERIRN</sequence>
<evidence type="ECO:0000256" key="2">
    <source>
        <dbReference type="ARBA" id="ARBA00022475"/>
    </source>
</evidence>
<gene>
    <name evidence="9" type="ORF">JZO70_19755</name>
</gene>
<accession>A0ABS3LFK5</accession>
<evidence type="ECO:0000256" key="7">
    <source>
        <dbReference type="SAM" id="Phobius"/>
    </source>
</evidence>
<keyword evidence="5 7" id="KW-0472">Membrane</keyword>
<reference evidence="9 10" key="1">
    <citation type="submission" date="2021-03" db="EMBL/GenBank/DDBJ databases">
        <title>Enterococcal diversity collection.</title>
        <authorList>
            <person name="Gilmore M.S."/>
            <person name="Schwartzman J."/>
            <person name="Van Tyne D."/>
            <person name="Martin M."/>
            <person name="Earl A.M."/>
            <person name="Manson A.L."/>
            <person name="Straub T."/>
            <person name="Salamzade R."/>
            <person name="Saavedra J."/>
            <person name="Lebreton F."/>
            <person name="Prichula J."/>
            <person name="Schaufler K."/>
            <person name="Gaca A."/>
            <person name="Sgardioli B."/>
            <person name="Wagenaar J."/>
            <person name="Strong T."/>
        </authorList>
    </citation>
    <scope>NUCLEOTIDE SEQUENCE [LARGE SCALE GENOMIC DNA]</scope>
    <source>
        <strain evidence="9 10">669A</strain>
    </source>
</reference>
<dbReference type="EMBL" id="JAFREM010000033">
    <property type="protein sequence ID" value="MBO1308421.1"/>
    <property type="molecule type" value="Genomic_DNA"/>
</dbReference>
<dbReference type="InterPro" id="IPR003838">
    <property type="entry name" value="ABC3_permease_C"/>
</dbReference>
<evidence type="ECO:0000313" key="9">
    <source>
        <dbReference type="EMBL" id="MBO1308421.1"/>
    </source>
</evidence>
<keyword evidence="3 7" id="KW-0812">Transmembrane</keyword>
<evidence type="ECO:0000256" key="4">
    <source>
        <dbReference type="ARBA" id="ARBA00022989"/>
    </source>
</evidence>
<dbReference type="Pfam" id="PF02687">
    <property type="entry name" value="FtsX"/>
    <property type="match status" value="2"/>
</dbReference>
<evidence type="ECO:0000256" key="6">
    <source>
        <dbReference type="ARBA" id="ARBA00038076"/>
    </source>
</evidence>
<keyword evidence="2" id="KW-1003">Cell membrane</keyword>
<evidence type="ECO:0000259" key="8">
    <source>
        <dbReference type="Pfam" id="PF02687"/>
    </source>
</evidence>
<dbReference type="RefSeq" id="WP_207675416.1">
    <property type="nucleotide sequence ID" value="NZ_JAFREM010000033.1"/>
</dbReference>
<proteinExistence type="inferred from homology"/>
<evidence type="ECO:0000256" key="5">
    <source>
        <dbReference type="ARBA" id="ARBA00023136"/>
    </source>
</evidence>
<feature type="transmembrane region" description="Helical" evidence="7">
    <location>
        <begin position="749"/>
        <end position="771"/>
    </location>
</feature>
<feature type="transmembrane region" description="Helical" evidence="7">
    <location>
        <begin position="311"/>
        <end position="333"/>
    </location>
</feature>
<comment type="caution">
    <text evidence="9">The sequence shown here is derived from an EMBL/GenBank/DDBJ whole genome shotgun (WGS) entry which is preliminary data.</text>
</comment>
<keyword evidence="4 7" id="KW-1133">Transmembrane helix</keyword>
<organism evidence="9 10">
    <name type="scientific">Candidatus Enterococcus moelleringii</name>
    <dbReference type="NCBI Taxonomy" id="2815325"/>
    <lineage>
        <taxon>Bacteria</taxon>
        <taxon>Bacillati</taxon>
        <taxon>Bacillota</taxon>
        <taxon>Bacilli</taxon>
        <taxon>Lactobacillales</taxon>
        <taxon>Enterococcaceae</taxon>
        <taxon>Enterococcus</taxon>
    </lineage>
</organism>
<comment type="subcellular location">
    <subcellularLocation>
        <location evidence="1">Cell membrane</location>
        <topology evidence="1">Multi-pass membrane protein</topology>
    </subcellularLocation>
</comment>
<feature type="transmembrane region" description="Helical" evidence="7">
    <location>
        <begin position="27"/>
        <end position="50"/>
    </location>
</feature>
<comment type="similarity">
    <text evidence="6">Belongs to the ABC-4 integral membrane protein family.</text>
</comment>
<feature type="transmembrane region" description="Helical" evidence="7">
    <location>
        <begin position="252"/>
        <end position="275"/>
    </location>
</feature>
<feature type="domain" description="ABC3 transporter permease C-terminal" evidence="8">
    <location>
        <begin position="699"/>
        <end position="814"/>
    </location>
</feature>
<dbReference type="PANTHER" id="PTHR30572">
    <property type="entry name" value="MEMBRANE COMPONENT OF TRANSPORTER-RELATED"/>
    <property type="match status" value="1"/>
</dbReference>
<feature type="transmembrane region" description="Helical" evidence="7">
    <location>
        <begin position="695"/>
        <end position="716"/>
    </location>
</feature>
<name>A0ABS3LFK5_9ENTE</name>
<feature type="transmembrane region" description="Helical" evidence="7">
    <location>
        <begin position="353"/>
        <end position="371"/>
    </location>
</feature>
<keyword evidence="10" id="KW-1185">Reference proteome</keyword>
<dbReference type="PANTHER" id="PTHR30572:SF4">
    <property type="entry name" value="ABC TRANSPORTER PERMEASE YTRF"/>
    <property type="match status" value="1"/>
</dbReference>
<dbReference type="Proteomes" id="UP000664601">
    <property type="component" value="Unassembled WGS sequence"/>
</dbReference>
<evidence type="ECO:0000256" key="3">
    <source>
        <dbReference type="ARBA" id="ARBA00022692"/>
    </source>
</evidence>
<dbReference type="InterPro" id="IPR050250">
    <property type="entry name" value="Macrolide_Exporter_MacB"/>
</dbReference>
<feature type="domain" description="ABC3 transporter permease C-terminal" evidence="8">
    <location>
        <begin position="262"/>
        <end position="384"/>
    </location>
</feature>